<dbReference type="PIRSF" id="PIRSF021603">
    <property type="entry name" value="UCP21603_acetyltransf"/>
    <property type="match status" value="1"/>
</dbReference>
<reference evidence="2" key="1">
    <citation type="submission" date="2024-05" db="EMBL/GenBank/DDBJ databases">
        <authorList>
            <person name="Kim S."/>
            <person name="Heo J."/>
            <person name="Choi H."/>
            <person name="Choi Y."/>
            <person name="Kwon S.-W."/>
            <person name="Kim Y."/>
        </authorList>
    </citation>
    <scope>NUCLEOTIDE SEQUENCE</scope>
    <source>
        <strain evidence="2">KACC 23699</strain>
    </source>
</reference>
<dbReference type="PROSITE" id="PS51186">
    <property type="entry name" value="GNAT"/>
    <property type="match status" value="1"/>
</dbReference>
<dbReference type="GO" id="GO:0016747">
    <property type="term" value="F:acyltransferase activity, transferring groups other than amino-acyl groups"/>
    <property type="evidence" value="ECO:0007669"/>
    <property type="project" value="InterPro"/>
</dbReference>
<keyword evidence="2" id="KW-0012">Acyltransferase</keyword>
<dbReference type="EMBL" id="CP157483">
    <property type="protein sequence ID" value="XBO42743.1"/>
    <property type="molecule type" value="Genomic_DNA"/>
</dbReference>
<sequence length="281" mass="30330">MLRTRNPVHALTAADRDDALEVCARNLPANVFVAARLLEGVLTTQPGTVFGHRVDGHLQSLCWSSANLVPVEAADADIAFFADRVRRWRRHCASILGPADQVSELWRHLAPSWGPARAIRADQPLMSAMDLPSSLGVELDDRVRPATTDEVDLVMPAAAHMFEGEIGYPPYSGSGAAYRTALLALIDRGHTFVVVEDGAVIFKADVGSVALGCAQLQGVWLAPHLRGQGLAVPLMASVVEQVMTTRAKWVTLYVNDFNTSARATYAKVGFEDVGSFSTVLL</sequence>
<protein>
    <submittedName>
        <fullName evidence="2">GNAT family N-acetyltransferase</fullName>
        <ecNumber evidence="2">2.3.1.-</ecNumber>
    </submittedName>
</protein>
<evidence type="ECO:0000259" key="1">
    <source>
        <dbReference type="PROSITE" id="PS51186"/>
    </source>
</evidence>
<feature type="domain" description="N-acetyltransferase" evidence="1">
    <location>
        <begin position="141"/>
        <end position="281"/>
    </location>
</feature>
<dbReference type="InterPro" id="IPR016181">
    <property type="entry name" value="Acyl_CoA_acyltransferase"/>
</dbReference>
<keyword evidence="2" id="KW-0808">Transferase</keyword>
<dbReference type="InterPro" id="IPR016794">
    <property type="entry name" value="UCP21603_acetyltransf"/>
</dbReference>
<proteinExistence type="predicted"/>
<dbReference type="Pfam" id="PF00583">
    <property type="entry name" value="Acetyltransf_1"/>
    <property type="match status" value="1"/>
</dbReference>
<dbReference type="SUPFAM" id="SSF55729">
    <property type="entry name" value="Acyl-CoA N-acyltransferases (Nat)"/>
    <property type="match status" value="1"/>
</dbReference>
<dbReference type="InterPro" id="IPR000182">
    <property type="entry name" value="GNAT_dom"/>
</dbReference>
<evidence type="ECO:0000313" key="2">
    <source>
        <dbReference type="EMBL" id="XBO42743.1"/>
    </source>
</evidence>
<dbReference type="Pfam" id="PF13312">
    <property type="entry name" value="DUF4081"/>
    <property type="match status" value="1"/>
</dbReference>
<name>A0AAU7JR21_9MICO</name>
<organism evidence="2">
    <name type="scientific">Pedococcus sp. KACC 23699</name>
    <dbReference type="NCBI Taxonomy" id="3149228"/>
    <lineage>
        <taxon>Bacteria</taxon>
        <taxon>Bacillati</taxon>
        <taxon>Actinomycetota</taxon>
        <taxon>Actinomycetes</taxon>
        <taxon>Micrococcales</taxon>
        <taxon>Intrasporangiaceae</taxon>
        <taxon>Pedococcus</taxon>
    </lineage>
</organism>
<dbReference type="InterPro" id="IPR025289">
    <property type="entry name" value="DUF4081"/>
</dbReference>
<dbReference type="RefSeq" id="WP_406830160.1">
    <property type="nucleotide sequence ID" value="NZ_CP157483.1"/>
</dbReference>
<dbReference type="Gene3D" id="3.40.630.30">
    <property type="match status" value="1"/>
</dbReference>
<gene>
    <name evidence="2" type="ORF">ABEG17_14360</name>
</gene>
<dbReference type="EC" id="2.3.1.-" evidence="2"/>
<dbReference type="AlphaFoldDB" id="A0AAU7JR21"/>
<accession>A0AAU7JR21</accession>